<evidence type="ECO:0000313" key="6">
    <source>
        <dbReference type="Proteomes" id="UP001154078"/>
    </source>
</evidence>
<feature type="compositionally biased region" description="Low complexity" evidence="3">
    <location>
        <begin position="192"/>
        <end position="211"/>
    </location>
</feature>
<protein>
    <recommendedName>
        <fullName evidence="4">Ubiquitin-like domain-containing protein</fullName>
    </recommendedName>
</protein>
<feature type="compositionally biased region" description="Basic residues" evidence="3">
    <location>
        <begin position="338"/>
        <end position="347"/>
    </location>
</feature>
<evidence type="ECO:0000256" key="1">
    <source>
        <dbReference type="ARBA" id="ARBA00004123"/>
    </source>
</evidence>
<feature type="region of interest" description="Disordered" evidence="3">
    <location>
        <begin position="1"/>
        <end position="20"/>
    </location>
</feature>
<dbReference type="PANTHER" id="PTHR23010">
    <property type="entry name" value="MIDNOLIN"/>
    <property type="match status" value="1"/>
</dbReference>
<dbReference type="InterPro" id="IPR039336">
    <property type="entry name" value="Midnolin"/>
</dbReference>
<dbReference type="SUPFAM" id="SSF54236">
    <property type="entry name" value="Ubiquitin-like"/>
    <property type="match status" value="1"/>
</dbReference>
<keyword evidence="2" id="KW-0539">Nucleus</keyword>
<dbReference type="InterPro" id="IPR029071">
    <property type="entry name" value="Ubiquitin-like_domsf"/>
</dbReference>
<dbReference type="SMART" id="SM00213">
    <property type="entry name" value="UBQ"/>
    <property type="match status" value="1"/>
</dbReference>
<organism evidence="5 6">
    <name type="scientific">Brassicogethes aeneus</name>
    <name type="common">Rape pollen beetle</name>
    <name type="synonym">Meligethes aeneus</name>
    <dbReference type="NCBI Taxonomy" id="1431903"/>
    <lineage>
        <taxon>Eukaryota</taxon>
        <taxon>Metazoa</taxon>
        <taxon>Ecdysozoa</taxon>
        <taxon>Arthropoda</taxon>
        <taxon>Hexapoda</taxon>
        <taxon>Insecta</taxon>
        <taxon>Pterygota</taxon>
        <taxon>Neoptera</taxon>
        <taxon>Endopterygota</taxon>
        <taxon>Coleoptera</taxon>
        <taxon>Polyphaga</taxon>
        <taxon>Cucujiformia</taxon>
        <taxon>Nitidulidae</taxon>
        <taxon>Meligethinae</taxon>
        <taxon>Brassicogethes</taxon>
    </lineage>
</organism>
<evidence type="ECO:0000256" key="2">
    <source>
        <dbReference type="ARBA" id="ARBA00023242"/>
    </source>
</evidence>
<comment type="subcellular location">
    <subcellularLocation>
        <location evidence="1">Nucleus</location>
    </subcellularLocation>
</comment>
<evidence type="ECO:0000313" key="5">
    <source>
        <dbReference type="EMBL" id="CAH0555453.1"/>
    </source>
</evidence>
<dbReference type="AlphaFoldDB" id="A0A9P0FHV1"/>
<feature type="compositionally biased region" description="Low complexity" evidence="3">
    <location>
        <begin position="151"/>
        <end position="184"/>
    </location>
</feature>
<sequence>MDNQSQPTTNPINQGCGQNPQISIHVSPTTGGDFYLMVEPDVTVENLKKLVSKRLKVPRDRICLLFRDKQLQDGDLLQHGISDGSRITLLPNVETGLITQRPEIGIMQALESLNDTQVNKFLCGKAPLNLSMRLGDHMMLIQLQLSTVSSTSSSSASSSGSSSTSSSPSTTPTPLAESAPTTASGKPPPSTHVPAPVSPAAAPPSTSATTPSLLQASRNLQHTLRRLSADVFSGRDRGRRESVYSGTFSGALNPALQDPKGRPRRDVATIVHILNDLLCSVPELRRVTRRGGTSEEPIAAIPQDDGGDPTPSPSSSEDQNTRTRGKLEQLRLVMGQRRERRRQRKQKPYALPAAADSDSVTA</sequence>
<feature type="region of interest" description="Disordered" evidence="3">
    <location>
        <begin position="151"/>
        <end position="211"/>
    </location>
</feature>
<accession>A0A9P0FHV1</accession>
<feature type="compositionally biased region" description="Basic and acidic residues" evidence="3">
    <location>
        <begin position="319"/>
        <end position="329"/>
    </location>
</feature>
<dbReference type="Gene3D" id="3.10.20.90">
    <property type="entry name" value="Phosphatidylinositol 3-kinase Catalytic Subunit, Chain A, domain 1"/>
    <property type="match status" value="1"/>
</dbReference>
<dbReference type="GO" id="GO:0005634">
    <property type="term" value="C:nucleus"/>
    <property type="evidence" value="ECO:0007669"/>
    <property type="project" value="UniProtKB-SubCell"/>
</dbReference>
<dbReference type="Proteomes" id="UP001154078">
    <property type="component" value="Chromosome 4"/>
</dbReference>
<dbReference type="Pfam" id="PF00240">
    <property type="entry name" value="ubiquitin"/>
    <property type="match status" value="1"/>
</dbReference>
<feature type="domain" description="Ubiquitin-like" evidence="4">
    <location>
        <begin position="22"/>
        <end position="96"/>
    </location>
</feature>
<dbReference type="InterPro" id="IPR000626">
    <property type="entry name" value="Ubiquitin-like_dom"/>
</dbReference>
<keyword evidence="6" id="KW-1185">Reference proteome</keyword>
<reference evidence="5" key="1">
    <citation type="submission" date="2021-12" db="EMBL/GenBank/DDBJ databases">
        <authorList>
            <person name="King R."/>
        </authorList>
    </citation>
    <scope>NUCLEOTIDE SEQUENCE</scope>
</reference>
<dbReference type="PROSITE" id="PS50053">
    <property type="entry name" value="UBIQUITIN_2"/>
    <property type="match status" value="1"/>
</dbReference>
<dbReference type="EMBL" id="OV121135">
    <property type="protein sequence ID" value="CAH0555453.1"/>
    <property type="molecule type" value="Genomic_DNA"/>
</dbReference>
<proteinExistence type="predicted"/>
<dbReference type="OrthoDB" id="1916003at2759"/>
<gene>
    <name evidence="5" type="ORF">MELIAE_LOCUS6823</name>
</gene>
<evidence type="ECO:0000259" key="4">
    <source>
        <dbReference type="PROSITE" id="PS50053"/>
    </source>
</evidence>
<evidence type="ECO:0000256" key="3">
    <source>
        <dbReference type="SAM" id="MobiDB-lite"/>
    </source>
</evidence>
<feature type="region of interest" description="Disordered" evidence="3">
    <location>
        <begin position="288"/>
        <end position="362"/>
    </location>
</feature>
<name>A0A9P0FHV1_BRAAE</name>
<dbReference type="PANTHER" id="PTHR23010:SF1">
    <property type="entry name" value="MIDNOLIN"/>
    <property type="match status" value="1"/>
</dbReference>
<dbReference type="CDD" id="cd01804">
    <property type="entry name" value="Ubl_midnolin"/>
    <property type="match status" value="1"/>
</dbReference>